<dbReference type="RefSeq" id="WP_091407804.1">
    <property type="nucleotide sequence ID" value="NZ_FOAB01000003.1"/>
</dbReference>
<evidence type="ECO:0000313" key="2">
    <source>
        <dbReference type="Proteomes" id="UP000198521"/>
    </source>
</evidence>
<sequence>MKKILVKENIILDKELFDSFYADAKKKGLLVISNEKGRAEMSTGIFMLNGIPDMSKDDYYIKRVLFGLIQKYGRFHFTSKRFQEKMLLYEYEVETKTWSSYNQSE</sequence>
<keyword evidence="2" id="KW-1185">Reference proteome</keyword>
<evidence type="ECO:0000313" key="1">
    <source>
        <dbReference type="EMBL" id="SEL16838.1"/>
    </source>
</evidence>
<dbReference type="OrthoDB" id="1163878at2"/>
<proteinExistence type="predicted"/>
<dbReference type="EMBL" id="FOAB01000003">
    <property type="protein sequence ID" value="SEL16838.1"/>
    <property type="molecule type" value="Genomic_DNA"/>
</dbReference>
<accession>A0A1H7N1F2</accession>
<dbReference type="STRING" id="1038014.SAMN04487910_1918"/>
<reference evidence="2" key="1">
    <citation type="submission" date="2016-10" db="EMBL/GenBank/DDBJ databases">
        <authorList>
            <person name="Varghese N."/>
            <person name="Submissions S."/>
        </authorList>
    </citation>
    <scope>NUCLEOTIDE SEQUENCE [LARGE SCALE GENOMIC DNA]</scope>
    <source>
        <strain evidence="2">DSM 25232 / NCIMB 14723 / 92V</strain>
    </source>
</reference>
<dbReference type="Proteomes" id="UP000198521">
    <property type="component" value="Unassembled WGS sequence"/>
</dbReference>
<name>A0A1H7N1F2_AQUAM</name>
<protein>
    <submittedName>
        <fullName evidence="1">Uncharacterized protein</fullName>
    </submittedName>
</protein>
<organism evidence="1 2">
    <name type="scientific">Aquimarina amphilecti</name>
    <dbReference type="NCBI Taxonomy" id="1038014"/>
    <lineage>
        <taxon>Bacteria</taxon>
        <taxon>Pseudomonadati</taxon>
        <taxon>Bacteroidota</taxon>
        <taxon>Flavobacteriia</taxon>
        <taxon>Flavobacteriales</taxon>
        <taxon>Flavobacteriaceae</taxon>
        <taxon>Aquimarina</taxon>
    </lineage>
</organism>
<gene>
    <name evidence="1" type="ORF">SAMN04487910_1918</name>
</gene>
<dbReference type="AlphaFoldDB" id="A0A1H7N1F2"/>